<reference evidence="6" key="1">
    <citation type="submission" date="2020-10" db="EMBL/GenBank/DDBJ databases">
        <title>De novo genome project of the cellulose decomposer Thermobifida halotolerans type strain.</title>
        <authorList>
            <person name="Nagy I."/>
            <person name="Horvath B."/>
            <person name="Kukolya J."/>
            <person name="Nagy I."/>
            <person name="Orsini M."/>
        </authorList>
    </citation>
    <scope>NUCLEOTIDE SEQUENCE</scope>
    <source>
        <strain evidence="6">DSM 44931</strain>
    </source>
</reference>
<dbReference type="GO" id="GO:0046872">
    <property type="term" value="F:metal ion binding"/>
    <property type="evidence" value="ECO:0007669"/>
    <property type="project" value="UniProtKB-KW"/>
</dbReference>
<protein>
    <submittedName>
        <fullName evidence="6">HAD-IA family hydrolase</fullName>
    </submittedName>
</protein>
<dbReference type="PANTHER" id="PTHR46193">
    <property type="entry name" value="6-PHOSPHOGLUCONATE PHOSPHATASE"/>
    <property type="match status" value="1"/>
</dbReference>
<evidence type="ECO:0000256" key="5">
    <source>
        <dbReference type="ARBA" id="ARBA00023277"/>
    </source>
</evidence>
<dbReference type="Gene3D" id="1.10.150.240">
    <property type="entry name" value="Putative phosphatase, domain 2"/>
    <property type="match status" value="1"/>
</dbReference>
<dbReference type="Gene3D" id="3.40.50.1000">
    <property type="entry name" value="HAD superfamily/HAD-like"/>
    <property type="match status" value="1"/>
</dbReference>
<comment type="similarity">
    <text evidence="2">Belongs to the HAD-like hydrolase superfamily. CbbY/CbbZ/Gph/YieH family.</text>
</comment>
<keyword evidence="3" id="KW-0479">Metal-binding</keyword>
<name>A0A399FYP3_9ACTN</name>
<dbReference type="KEGG" id="thao:NI17_019355"/>
<dbReference type="SUPFAM" id="SSF56784">
    <property type="entry name" value="HAD-like"/>
    <property type="match status" value="1"/>
</dbReference>
<keyword evidence="5" id="KW-0119">Carbohydrate metabolism</keyword>
<sequence>MTVTGGSRRAIPLDRISAVVFDMDGVITDTAPVHAAAWKRTFDEFLIDLSRGGGPRFRPFDLNGDYRRHVEGRTRADGVRGFLASRGIALPGTAPPDRPEVITVSALGDRKDRYFMDYVDRYGATAYPSTVELVHGLRGRGVGTAAVSTSRNCAAVLRAARVCDLFDVRVDGVDAVRMGLPGKPHPALFLEAARRLDVSPADAAVVEDSPAGVEAGRRGGFALVVGVDRAHRRADLRARGAHVVVADLSGLELTEAEVSS</sequence>
<dbReference type="InterPro" id="IPR051600">
    <property type="entry name" value="Beta-PGM-like"/>
</dbReference>
<dbReference type="EMBL" id="CP063196">
    <property type="protein sequence ID" value="UOE18904.1"/>
    <property type="molecule type" value="Genomic_DNA"/>
</dbReference>
<dbReference type="AlphaFoldDB" id="A0A399FYP3"/>
<dbReference type="InterPro" id="IPR023214">
    <property type="entry name" value="HAD_sf"/>
</dbReference>
<dbReference type="Proteomes" id="UP000265719">
    <property type="component" value="Chromosome"/>
</dbReference>
<keyword evidence="7" id="KW-1185">Reference proteome</keyword>
<organism evidence="6 7">
    <name type="scientific">Thermobifida halotolerans</name>
    <dbReference type="NCBI Taxonomy" id="483545"/>
    <lineage>
        <taxon>Bacteria</taxon>
        <taxon>Bacillati</taxon>
        <taxon>Actinomycetota</taxon>
        <taxon>Actinomycetes</taxon>
        <taxon>Streptosporangiales</taxon>
        <taxon>Nocardiopsidaceae</taxon>
        <taxon>Thermobifida</taxon>
    </lineage>
</organism>
<gene>
    <name evidence="6" type="ORF">NI17_019355</name>
</gene>
<evidence type="ECO:0000256" key="3">
    <source>
        <dbReference type="ARBA" id="ARBA00022723"/>
    </source>
</evidence>
<evidence type="ECO:0000313" key="7">
    <source>
        <dbReference type="Proteomes" id="UP000265719"/>
    </source>
</evidence>
<dbReference type="Pfam" id="PF00702">
    <property type="entry name" value="Hydrolase"/>
    <property type="match status" value="1"/>
</dbReference>
<keyword evidence="6" id="KW-0378">Hydrolase</keyword>
<dbReference type="GO" id="GO:0016787">
    <property type="term" value="F:hydrolase activity"/>
    <property type="evidence" value="ECO:0007669"/>
    <property type="project" value="UniProtKB-KW"/>
</dbReference>
<evidence type="ECO:0000256" key="2">
    <source>
        <dbReference type="ARBA" id="ARBA00006171"/>
    </source>
</evidence>
<dbReference type="SFLD" id="SFLDG01129">
    <property type="entry name" value="C1.5:_HAD__Beta-PGM__Phosphata"/>
    <property type="match status" value="1"/>
</dbReference>
<dbReference type="NCBIfam" id="TIGR01509">
    <property type="entry name" value="HAD-SF-IA-v3"/>
    <property type="match status" value="1"/>
</dbReference>
<accession>A0A399FYP3</accession>
<keyword evidence="4" id="KW-0460">Magnesium</keyword>
<proteinExistence type="inferred from homology"/>
<dbReference type="InterPro" id="IPR036412">
    <property type="entry name" value="HAD-like_sf"/>
</dbReference>
<dbReference type="SFLD" id="SFLDS00003">
    <property type="entry name" value="Haloacid_Dehalogenase"/>
    <property type="match status" value="1"/>
</dbReference>
<dbReference type="InterPro" id="IPR023198">
    <property type="entry name" value="PGP-like_dom2"/>
</dbReference>
<comment type="cofactor">
    <cofactor evidence="1">
        <name>Mg(2+)</name>
        <dbReference type="ChEBI" id="CHEBI:18420"/>
    </cofactor>
</comment>
<evidence type="ECO:0000256" key="1">
    <source>
        <dbReference type="ARBA" id="ARBA00001946"/>
    </source>
</evidence>
<dbReference type="PANTHER" id="PTHR46193:SF18">
    <property type="entry name" value="HEXITOL PHOSPHATASE B"/>
    <property type="match status" value="1"/>
</dbReference>
<evidence type="ECO:0000256" key="4">
    <source>
        <dbReference type="ARBA" id="ARBA00022842"/>
    </source>
</evidence>
<dbReference type="InterPro" id="IPR006439">
    <property type="entry name" value="HAD-SF_hydro_IA"/>
</dbReference>
<evidence type="ECO:0000313" key="6">
    <source>
        <dbReference type="EMBL" id="UOE18904.1"/>
    </source>
</evidence>